<dbReference type="EMBL" id="CM007383">
    <property type="protein sequence ID" value="ONK75486.1"/>
    <property type="molecule type" value="Genomic_DNA"/>
</dbReference>
<organism evidence="3 4">
    <name type="scientific">Asparagus officinalis</name>
    <name type="common">Garden asparagus</name>
    <dbReference type="NCBI Taxonomy" id="4686"/>
    <lineage>
        <taxon>Eukaryota</taxon>
        <taxon>Viridiplantae</taxon>
        <taxon>Streptophyta</taxon>
        <taxon>Embryophyta</taxon>
        <taxon>Tracheophyta</taxon>
        <taxon>Spermatophyta</taxon>
        <taxon>Magnoliopsida</taxon>
        <taxon>Liliopsida</taxon>
        <taxon>Asparagales</taxon>
        <taxon>Asparagaceae</taxon>
        <taxon>Asparagoideae</taxon>
        <taxon>Asparagus</taxon>
    </lineage>
</organism>
<gene>
    <name evidence="3" type="ORF">A4U43_C03F17410</name>
</gene>
<dbReference type="GO" id="GO:0003682">
    <property type="term" value="F:chromatin binding"/>
    <property type="evidence" value="ECO:0007669"/>
    <property type="project" value="InterPro"/>
</dbReference>
<dbReference type="Proteomes" id="UP000243459">
    <property type="component" value="Chromosome 3"/>
</dbReference>
<dbReference type="PANTHER" id="PTHR47073:SF2">
    <property type="entry name" value="PROTEIN ANTI-SILENCING 1"/>
    <property type="match status" value="1"/>
</dbReference>
<evidence type="ECO:0000256" key="1">
    <source>
        <dbReference type="SAM" id="MobiDB-lite"/>
    </source>
</evidence>
<dbReference type="GO" id="GO:0003723">
    <property type="term" value="F:RNA binding"/>
    <property type="evidence" value="ECO:0007669"/>
    <property type="project" value="TreeGrafter"/>
</dbReference>
<feature type="region of interest" description="Disordered" evidence="1">
    <location>
        <begin position="1"/>
        <end position="58"/>
    </location>
</feature>
<dbReference type="AlphaFoldDB" id="A0A5P1FAS4"/>
<sequence>MLNLYPFSVEEPDRQRQSFSSAVVGLPPPRTAVRDRPRDLVSSMGEKQEKDKLKKEEPKKGDLQFEWGLKRGVGGLKKDVQFYESFTFDEVDYRLYDSVYLFKRGETEPYIGKIVKIWEHGEGKKKVKILWFFKPSEIVNYLGDYQPSEKEIFLASGEGVGLANINPLESIAAKCSVICTSEDTRNPQPSKDALQRADFLFSRTFDVGKFIISDKLPEKIAGIEVKSLLNREDDQVRSPVSITEENGTDIKGKADAGTASIALSNSENLKSEENKVKIDKPGPTLSSKDKAITKKRQAEVEGRLVGTSVTKSKIESSRDIEGTNSFASNDKPSKKMRISDDSAKPDDLRKNKHATDSNKSDEDDSAKGSISLHKENVEKMKLIEKKVNSSSESLQNVPSAFPVKNNTKAESQMVEVSRRPDTDRSKWFKGLSWESRIQKAHEQGTLVLLHNFDRSFTSTEIEDIMYHYLNLNCSAKVIPRLPPYHNPHYGEAYVVFKSRDAANEAVQKINTGCLMDG</sequence>
<dbReference type="Gramene" id="ONK75486">
    <property type="protein sequence ID" value="ONK75486"/>
    <property type="gene ID" value="A4U43_C03F17410"/>
</dbReference>
<dbReference type="Gene3D" id="2.30.30.490">
    <property type="match status" value="1"/>
</dbReference>
<feature type="non-terminal residue" evidence="3">
    <location>
        <position position="517"/>
    </location>
</feature>
<feature type="compositionally biased region" description="Basic and acidic residues" evidence="1">
    <location>
        <begin position="287"/>
        <end position="302"/>
    </location>
</feature>
<name>A0A5P1FAS4_ASPOF</name>
<dbReference type="PROSITE" id="PS51038">
    <property type="entry name" value="BAH"/>
    <property type="match status" value="1"/>
</dbReference>
<protein>
    <recommendedName>
        <fullName evidence="2">BAH domain-containing protein</fullName>
    </recommendedName>
</protein>
<reference evidence="4" key="1">
    <citation type="journal article" date="2017" name="Nat. Commun.">
        <title>The asparagus genome sheds light on the origin and evolution of a young Y chromosome.</title>
        <authorList>
            <person name="Harkess A."/>
            <person name="Zhou J."/>
            <person name="Xu C."/>
            <person name="Bowers J.E."/>
            <person name="Van der Hulst R."/>
            <person name="Ayyampalayam S."/>
            <person name="Mercati F."/>
            <person name="Riccardi P."/>
            <person name="McKain M.R."/>
            <person name="Kakrana A."/>
            <person name="Tang H."/>
            <person name="Ray J."/>
            <person name="Groenendijk J."/>
            <person name="Arikit S."/>
            <person name="Mathioni S.M."/>
            <person name="Nakano M."/>
            <person name="Shan H."/>
            <person name="Telgmann-Rauber A."/>
            <person name="Kanno A."/>
            <person name="Yue Z."/>
            <person name="Chen H."/>
            <person name="Li W."/>
            <person name="Chen Y."/>
            <person name="Xu X."/>
            <person name="Zhang Y."/>
            <person name="Luo S."/>
            <person name="Chen H."/>
            <person name="Gao J."/>
            <person name="Mao Z."/>
            <person name="Pires J.C."/>
            <person name="Luo M."/>
            <person name="Kudrna D."/>
            <person name="Wing R.A."/>
            <person name="Meyers B.C."/>
            <person name="Yi K."/>
            <person name="Kong H."/>
            <person name="Lavrijsen P."/>
            <person name="Sunseri F."/>
            <person name="Falavigna A."/>
            <person name="Ye Y."/>
            <person name="Leebens-Mack J.H."/>
            <person name="Chen G."/>
        </authorList>
    </citation>
    <scope>NUCLEOTIDE SEQUENCE [LARGE SCALE GENOMIC DNA]</scope>
    <source>
        <strain evidence="4">cv. DH0086</strain>
    </source>
</reference>
<proteinExistence type="predicted"/>
<evidence type="ECO:0000313" key="3">
    <source>
        <dbReference type="EMBL" id="ONK75486.1"/>
    </source>
</evidence>
<feature type="region of interest" description="Disordered" evidence="1">
    <location>
        <begin position="265"/>
        <end position="375"/>
    </location>
</feature>
<feature type="compositionally biased region" description="Basic and acidic residues" evidence="1">
    <location>
        <begin position="46"/>
        <end position="58"/>
    </location>
</feature>
<accession>A0A5P1FAS4</accession>
<feature type="domain" description="BAH" evidence="2">
    <location>
        <begin position="91"/>
        <end position="216"/>
    </location>
</feature>
<dbReference type="FunFam" id="2.30.30.490:FF:000017">
    <property type="entry name" value="Bromo-adjacent homology (BAH) domain-containing protein"/>
    <property type="match status" value="1"/>
</dbReference>
<evidence type="ECO:0000313" key="4">
    <source>
        <dbReference type="Proteomes" id="UP000243459"/>
    </source>
</evidence>
<dbReference type="InterPro" id="IPR035979">
    <property type="entry name" value="RBD_domain_sf"/>
</dbReference>
<dbReference type="InterPro" id="IPR001025">
    <property type="entry name" value="BAH_dom"/>
</dbReference>
<keyword evidence="4" id="KW-1185">Reference proteome</keyword>
<feature type="compositionally biased region" description="Basic and acidic residues" evidence="1">
    <location>
        <begin position="331"/>
        <end position="360"/>
    </location>
</feature>
<evidence type="ECO:0000259" key="2">
    <source>
        <dbReference type="PROSITE" id="PS51038"/>
    </source>
</evidence>
<feature type="compositionally biased region" description="Basic and acidic residues" evidence="1">
    <location>
        <begin position="269"/>
        <end position="280"/>
    </location>
</feature>
<dbReference type="Pfam" id="PF01426">
    <property type="entry name" value="BAH"/>
    <property type="match status" value="1"/>
</dbReference>
<feature type="compositionally biased region" description="Basic and acidic residues" evidence="1">
    <location>
        <begin position="312"/>
        <end position="321"/>
    </location>
</feature>
<dbReference type="InterPro" id="IPR043151">
    <property type="entry name" value="BAH_sf"/>
</dbReference>
<dbReference type="SMART" id="SM00439">
    <property type="entry name" value="BAH"/>
    <property type="match status" value="1"/>
</dbReference>
<dbReference type="OMA" id="KIWQQNQ"/>
<dbReference type="PANTHER" id="PTHR47073">
    <property type="entry name" value="PROTEIN ANTI-SILENCING 1"/>
    <property type="match status" value="1"/>
</dbReference>
<dbReference type="SUPFAM" id="SSF54928">
    <property type="entry name" value="RNA-binding domain, RBD"/>
    <property type="match status" value="1"/>
</dbReference>